<gene>
    <name evidence="1" type="ORF">GGX14DRAFT_407894</name>
</gene>
<evidence type="ECO:0000313" key="2">
    <source>
        <dbReference type="Proteomes" id="UP001219525"/>
    </source>
</evidence>
<accession>A0AAD6UR89</accession>
<sequence length="235" mass="25348">MMREAPTASGWSSVSFDSQTTIALAGYLLCTPSESTRTSIAFPQASGTIGGADRHVVEARGSVPRGIRRQLGSPDKATRGPRPGCAGGETLLGLRVLGIGTGSPYPRGYTGFTRAGTGTGSIGHIRVTRGQSYSFATYPWVNPYPYPRVRVHSHRGYGYRITRQSLEDPQKCTSALREQGCDTCLEEYLEGPEEWEGKSSSCQLEPGQVEISWVSAPGQVPYIMASGPVFIPWEV</sequence>
<dbReference type="AlphaFoldDB" id="A0AAD6UR89"/>
<reference evidence="1" key="1">
    <citation type="submission" date="2023-03" db="EMBL/GenBank/DDBJ databases">
        <title>Massive genome expansion in bonnet fungi (Mycena s.s.) driven by repeated elements and novel gene families across ecological guilds.</title>
        <authorList>
            <consortium name="Lawrence Berkeley National Laboratory"/>
            <person name="Harder C.B."/>
            <person name="Miyauchi S."/>
            <person name="Viragh M."/>
            <person name="Kuo A."/>
            <person name="Thoen E."/>
            <person name="Andreopoulos B."/>
            <person name="Lu D."/>
            <person name="Skrede I."/>
            <person name="Drula E."/>
            <person name="Henrissat B."/>
            <person name="Morin E."/>
            <person name="Kohler A."/>
            <person name="Barry K."/>
            <person name="LaButti K."/>
            <person name="Morin E."/>
            <person name="Salamov A."/>
            <person name="Lipzen A."/>
            <person name="Mereny Z."/>
            <person name="Hegedus B."/>
            <person name="Baldrian P."/>
            <person name="Stursova M."/>
            <person name="Weitz H."/>
            <person name="Taylor A."/>
            <person name="Grigoriev I.V."/>
            <person name="Nagy L.G."/>
            <person name="Martin F."/>
            <person name="Kauserud H."/>
        </authorList>
    </citation>
    <scope>NUCLEOTIDE SEQUENCE</scope>
    <source>
        <strain evidence="1">9144</strain>
    </source>
</reference>
<dbReference type="Proteomes" id="UP001219525">
    <property type="component" value="Unassembled WGS sequence"/>
</dbReference>
<comment type="caution">
    <text evidence="1">The sequence shown here is derived from an EMBL/GenBank/DDBJ whole genome shotgun (WGS) entry which is preliminary data.</text>
</comment>
<dbReference type="EMBL" id="JARJCW010000147">
    <property type="protein sequence ID" value="KAJ7190556.1"/>
    <property type="molecule type" value="Genomic_DNA"/>
</dbReference>
<name>A0AAD6UR89_9AGAR</name>
<evidence type="ECO:0000313" key="1">
    <source>
        <dbReference type="EMBL" id="KAJ7190556.1"/>
    </source>
</evidence>
<proteinExistence type="predicted"/>
<organism evidence="1 2">
    <name type="scientific">Mycena pura</name>
    <dbReference type="NCBI Taxonomy" id="153505"/>
    <lineage>
        <taxon>Eukaryota</taxon>
        <taxon>Fungi</taxon>
        <taxon>Dikarya</taxon>
        <taxon>Basidiomycota</taxon>
        <taxon>Agaricomycotina</taxon>
        <taxon>Agaricomycetes</taxon>
        <taxon>Agaricomycetidae</taxon>
        <taxon>Agaricales</taxon>
        <taxon>Marasmiineae</taxon>
        <taxon>Mycenaceae</taxon>
        <taxon>Mycena</taxon>
    </lineage>
</organism>
<keyword evidence="2" id="KW-1185">Reference proteome</keyword>
<protein>
    <submittedName>
        <fullName evidence="1">Uncharacterized protein</fullName>
    </submittedName>
</protein>